<dbReference type="Gene3D" id="1.10.238.10">
    <property type="entry name" value="EF-hand"/>
    <property type="match status" value="1"/>
</dbReference>
<sequence length="213" mass="24923">MPSAKIPVVYFQRKRERLKLAWRQMVENERNQAGWASWSEVRSVAADLRWLNKLRTLCATGHKENGKVKYNRLIQRQRIAHNVVLFKMMDLNLSILNESPDLSMLIKQYYVLDLNSGFSTYLEPREDGLFCVKDYKKYLTAHNMDVTRAKECFDSMLNDEDRGNGNAMTSDRFRELVYDFWVSQNPDSPGKYVCGTFDSALLQELEGMNKTRK</sequence>
<dbReference type="Proteomes" id="UP001054837">
    <property type="component" value="Unassembled WGS sequence"/>
</dbReference>
<dbReference type="SUPFAM" id="SSF47473">
    <property type="entry name" value="EF-hand"/>
    <property type="match status" value="1"/>
</dbReference>
<gene>
    <name evidence="1" type="primary">X975_22010</name>
    <name evidence="1" type="ORF">CDAR_17121</name>
</gene>
<proteinExistence type="predicted"/>
<accession>A0AAV4WYN0</accession>
<keyword evidence="2" id="KW-1185">Reference proteome</keyword>
<evidence type="ECO:0000313" key="1">
    <source>
        <dbReference type="EMBL" id="GIY87611.1"/>
    </source>
</evidence>
<dbReference type="AlphaFoldDB" id="A0AAV4WYN0"/>
<organism evidence="1 2">
    <name type="scientific">Caerostris darwini</name>
    <dbReference type="NCBI Taxonomy" id="1538125"/>
    <lineage>
        <taxon>Eukaryota</taxon>
        <taxon>Metazoa</taxon>
        <taxon>Ecdysozoa</taxon>
        <taxon>Arthropoda</taxon>
        <taxon>Chelicerata</taxon>
        <taxon>Arachnida</taxon>
        <taxon>Araneae</taxon>
        <taxon>Araneomorphae</taxon>
        <taxon>Entelegynae</taxon>
        <taxon>Araneoidea</taxon>
        <taxon>Araneidae</taxon>
        <taxon>Caerostris</taxon>
    </lineage>
</organism>
<dbReference type="EMBL" id="BPLQ01015358">
    <property type="protein sequence ID" value="GIY87611.1"/>
    <property type="molecule type" value="Genomic_DNA"/>
</dbReference>
<name>A0AAV4WYN0_9ARAC</name>
<comment type="caution">
    <text evidence="1">The sequence shown here is derived from an EMBL/GenBank/DDBJ whole genome shotgun (WGS) entry which is preliminary data.</text>
</comment>
<dbReference type="InterPro" id="IPR011992">
    <property type="entry name" value="EF-hand-dom_pair"/>
</dbReference>
<reference evidence="1 2" key="1">
    <citation type="submission" date="2021-06" db="EMBL/GenBank/DDBJ databases">
        <title>Caerostris darwini draft genome.</title>
        <authorList>
            <person name="Kono N."/>
            <person name="Arakawa K."/>
        </authorList>
    </citation>
    <scope>NUCLEOTIDE SEQUENCE [LARGE SCALE GENOMIC DNA]</scope>
</reference>
<evidence type="ECO:0000313" key="2">
    <source>
        <dbReference type="Proteomes" id="UP001054837"/>
    </source>
</evidence>
<protein>
    <submittedName>
        <fullName evidence="1">Sarcoplasmic calcium-binding proteins I, III, and IV</fullName>
    </submittedName>
</protein>